<dbReference type="InterPro" id="IPR017998">
    <property type="entry name" value="Chaperone_TCP-1"/>
</dbReference>
<dbReference type="PROSITE" id="PS00995">
    <property type="entry name" value="TCP1_3"/>
    <property type="match status" value="1"/>
</dbReference>
<accession>J7G864</accession>
<dbReference type="EMBL" id="CP003681">
    <property type="protein sequence ID" value="AFP65478.1"/>
    <property type="molecule type" value="Genomic_DNA"/>
</dbReference>
<evidence type="ECO:0000313" key="7">
    <source>
        <dbReference type="Proteomes" id="UP000243348"/>
    </source>
</evidence>
<dbReference type="PANTHER" id="PTHR11353">
    <property type="entry name" value="CHAPERONIN"/>
    <property type="match status" value="1"/>
</dbReference>
<reference evidence="6 7" key="1">
    <citation type="journal article" date="2012" name="Genome Biol. Evol.">
        <title>Nucleomorph genome sequence of the cryptophyte alga Chroomonas mesostigmatica CCMP1168 reveals lineage-specific gene loss and genome complexity.</title>
        <authorList>
            <person name="Moore C.E."/>
            <person name="Curtis B."/>
            <person name="Mills T."/>
            <person name="Tanifuji G."/>
            <person name="Archibald J.M."/>
        </authorList>
    </citation>
    <scope>NUCLEOTIDE SEQUENCE [LARGE SCALE GENOMIC DNA]</scope>
    <source>
        <strain evidence="6 7">CCMP1168</strain>
    </source>
</reference>
<dbReference type="Gene3D" id="3.30.260.10">
    <property type="entry name" value="TCP-1-like chaperonin intermediate domain"/>
    <property type="match status" value="1"/>
</dbReference>
<dbReference type="PRINTS" id="PR00304">
    <property type="entry name" value="TCOMPLEXTCP1"/>
</dbReference>
<evidence type="ECO:0000256" key="4">
    <source>
        <dbReference type="ARBA" id="ARBA00023186"/>
    </source>
</evidence>
<dbReference type="InterPro" id="IPR027409">
    <property type="entry name" value="GroEL-like_apical_dom_sf"/>
</dbReference>
<gene>
    <name evidence="6" type="primary">tcpA</name>
    <name evidence="6" type="ORF">CMESO_310</name>
</gene>
<comment type="similarity">
    <text evidence="1 5">Belongs to the TCP-1 chaperonin family.</text>
</comment>
<dbReference type="GO" id="GO:0005524">
    <property type="term" value="F:ATP binding"/>
    <property type="evidence" value="ECO:0007669"/>
    <property type="project" value="UniProtKB-KW"/>
</dbReference>
<dbReference type="SUPFAM" id="SSF48592">
    <property type="entry name" value="GroEL equatorial domain-like"/>
    <property type="match status" value="1"/>
</dbReference>
<keyword evidence="2 5" id="KW-0547">Nucleotide-binding</keyword>
<geneLocation type="nucleomorph" evidence="6"/>
<evidence type="ECO:0000256" key="2">
    <source>
        <dbReference type="ARBA" id="ARBA00022741"/>
    </source>
</evidence>
<evidence type="ECO:0000313" key="6">
    <source>
        <dbReference type="EMBL" id="AFP65478.1"/>
    </source>
</evidence>
<keyword evidence="6" id="KW-0542">Nucleomorph</keyword>
<dbReference type="InterPro" id="IPR002423">
    <property type="entry name" value="Cpn60/GroEL/TCP-1"/>
</dbReference>
<keyword evidence="4 5" id="KW-0143">Chaperone</keyword>
<dbReference type="AlphaFoldDB" id="J7G864"/>
<dbReference type="GO" id="GO:0016887">
    <property type="term" value="F:ATP hydrolysis activity"/>
    <property type="evidence" value="ECO:0007669"/>
    <property type="project" value="InterPro"/>
</dbReference>
<dbReference type="InterPro" id="IPR027410">
    <property type="entry name" value="TCP-1-like_intermed_sf"/>
</dbReference>
<dbReference type="Pfam" id="PF00118">
    <property type="entry name" value="Cpn60_TCP1"/>
    <property type="match status" value="1"/>
</dbReference>
<dbReference type="InterPro" id="IPR002194">
    <property type="entry name" value="Chaperonin_TCP-1_CS"/>
</dbReference>
<evidence type="ECO:0000256" key="5">
    <source>
        <dbReference type="RuleBase" id="RU004187"/>
    </source>
</evidence>
<organism evidence="6 7">
    <name type="scientific">Chroomonas mesostigmatica CCMP1168</name>
    <dbReference type="NCBI Taxonomy" id="1195612"/>
    <lineage>
        <taxon>Eukaryota</taxon>
        <taxon>Cryptophyceae</taxon>
        <taxon>Pyrenomonadales</taxon>
        <taxon>Chroomonadaceae</taxon>
        <taxon>Chroomonas</taxon>
    </lineage>
</organism>
<dbReference type="PROSITE" id="PS00750">
    <property type="entry name" value="TCP1_1"/>
    <property type="match status" value="1"/>
</dbReference>
<dbReference type="InterPro" id="IPR027413">
    <property type="entry name" value="GROEL-like_equatorial_sf"/>
</dbReference>
<dbReference type="GO" id="GO:0140662">
    <property type="term" value="F:ATP-dependent protein folding chaperone"/>
    <property type="evidence" value="ECO:0007669"/>
    <property type="project" value="InterPro"/>
</dbReference>
<dbReference type="InterPro" id="IPR053374">
    <property type="entry name" value="TCP-1_chaperonin"/>
</dbReference>
<keyword evidence="3 5" id="KW-0067">ATP-binding</keyword>
<sequence>MSNVESIKKFTGKEIRNQNIKECSLVSDLIKTSLGPTSFDKMIVDEIGDITITNDGANILKRMDVSHPAAKILVNLSKQQEEEVGDGTTSVVIIAAELLKRANDMMEKKIHPSTIISGFRLGMCHSCSLIREKLTLSSSHMDLKSLLNAAKTSLSSKISGVNAKKFSLIALQAVKSVQVQEKNSQKFRCQIKAINFIKIPGNSLNKSKLVDGYILANSKASVMMTRVSPARIVCLNFDLRRPKMPLGMQVENQNAKEIEKIIKKEVDLIKNQVKNILQAGANVIITTRGLDESILKFLVKNGIVAIRRVSFDDLKRIAMATGSKIQNTFSSFNLQKNLDPLLLGESEEVFSQEISSYEIIIFRGCRFCHAGTIFLRGGTEYLLEELSQSLLDSISILKRAIEGNKLVAGGGSVETALCVSLQNLSNSIFSREQLPILEFGEALMILPKTLIRNAGLDDNEILTKLRILHTASFTKKFLGYQYFGLDLSTQKIQNNFLQGIVEPVINKIKCIQIATEAAITILRIDDLINIKKKT</sequence>
<dbReference type="NCBIfam" id="NF041083">
    <property type="entry name" value="thermosome_beta"/>
    <property type="match status" value="1"/>
</dbReference>
<evidence type="ECO:0000256" key="1">
    <source>
        <dbReference type="ARBA" id="ARBA00008020"/>
    </source>
</evidence>
<protein>
    <submittedName>
        <fullName evidence="6">T-complex protein 1 alpha SU</fullName>
    </submittedName>
</protein>
<proteinExistence type="inferred from homology"/>
<dbReference type="SUPFAM" id="SSF54849">
    <property type="entry name" value="GroEL-intermediate domain like"/>
    <property type="match status" value="1"/>
</dbReference>
<dbReference type="SUPFAM" id="SSF52029">
    <property type="entry name" value="GroEL apical domain-like"/>
    <property type="match status" value="1"/>
</dbReference>
<dbReference type="Gene3D" id="1.10.560.10">
    <property type="entry name" value="GroEL-like equatorial domain"/>
    <property type="match status" value="1"/>
</dbReference>
<dbReference type="Gene3D" id="3.50.7.10">
    <property type="entry name" value="GroEL"/>
    <property type="match status" value="1"/>
</dbReference>
<dbReference type="GO" id="GO:0051082">
    <property type="term" value="F:unfolded protein binding"/>
    <property type="evidence" value="ECO:0007669"/>
    <property type="project" value="InterPro"/>
</dbReference>
<name>J7G864_9CRYP</name>
<dbReference type="Proteomes" id="UP000243348">
    <property type="component" value="Nucleomorph 2"/>
</dbReference>
<evidence type="ECO:0000256" key="3">
    <source>
        <dbReference type="ARBA" id="ARBA00022840"/>
    </source>
</evidence>